<dbReference type="EMBL" id="KN121538">
    <property type="protein sequence ID" value="KFO36121.1"/>
    <property type="molecule type" value="Genomic_DNA"/>
</dbReference>
<gene>
    <name evidence="2" type="ORF">H920_02495</name>
</gene>
<proteinExistence type="predicted"/>
<organism evidence="2 3">
    <name type="scientific">Fukomys damarensis</name>
    <name type="common">Damaraland mole rat</name>
    <name type="synonym">Cryptomys damarensis</name>
    <dbReference type="NCBI Taxonomy" id="885580"/>
    <lineage>
        <taxon>Eukaryota</taxon>
        <taxon>Metazoa</taxon>
        <taxon>Chordata</taxon>
        <taxon>Craniata</taxon>
        <taxon>Vertebrata</taxon>
        <taxon>Euteleostomi</taxon>
        <taxon>Mammalia</taxon>
        <taxon>Eutheria</taxon>
        <taxon>Euarchontoglires</taxon>
        <taxon>Glires</taxon>
        <taxon>Rodentia</taxon>
        <taxon>Hystricomorpha</taxon>
        <taxon>Bathyergidae</taxon>
        <taxon>Fukomys</taxon>
    </lineage>
</organism>
<feature type="region of interest" description="Disordered" evidence="1">
    <location>
        <begin position="48"/>
        <end position="76"/>
    </location>
</feature>
<keyword evidence="3" id="KW-1185">Reference proteome</keyword>
<evidence type="ECO:0000313" key="2">
    <source>
        <dbReference type="EMBL" id="KFO36121.1"/>
    </source>
</evidence>
<evidence type="ECO:0000256" key="1">
    <source>
        <dbReference type="SAM" id="MobiDB-lite"/>
    </source>
</evidence>
<evidence type="ECO:0000313" key="3">
    <source>
        <dbReference type="Proteomes" id="UP000028990"/>
    </source>
</evidence>
<accession>A0A091EKN9</accession>
<sequence>MEPSVPHGLSLARQNASVGEEHSSEELFVSLPSICHGNSDSELLFKSVGTDDRQGGFMSEDGQQRGGALPPPFTLS</sequence>
<name>A0A091EKN9_FUKDA</name>
<dbReference type="Proteomes" id="UP000028990">
    <property type="component" value="Unassembled WGS sequence"/>
</dbReference>
<reference evidence="2 3" key="1">
    <citation type="submission" date="2013-11" db="EMBL/GenBank/DDBJ databases">
        <title>The Damaraland mole rat (Fukomys damarensis) genome and evolution of African mole rats.</title>
        <authorList>
            <person name="Gladyshev V.N."/>
            <person name="Fang X."/>
        </authorList>
    </citation>
    <scope>NUCLEOTIDE SEQUENCE [LARGE SCALE GENOMIC DNA]</scope>
    <source>
        <tissue evidence="2">Liver</tissue>
    </source>
</reference>
<protein>
    <submittedName>
        <fullName evidence="2">Uncharacterized protein</fullName>
    </submittedName>
</protein>
<dbReference type="AlphaFoldDB" id="A0A091EKN9"/>